<keyword evidence="2" id="KW-1185">Reference proteome</keyword>
<evidence type="ECO:0000313" key="2">
    <source>
        <dbReference type="Proteomes" id="UP000828941"/>
    </source>
</evidence>
<protein>
    <submittedName>
        <fullName evidence="1">Uncharacterized protein</fullName>
    </submittedName>
</protein>
<sequence length="583" mass="64857">MGSSGSKANTSCGSSSTSSTSGSFRKGRSKGHRGFQSYCLGTTSGSHDSDNDEQVCEQNKVNGGNDAYTNRNETVSDEMKTESFGKLMSKKSDERPCMTSNIELDEWDQTSIHNAASRTRSNSARASSTRSLNPSSRFLSRFSLIPGNMSFRLSRTTSLGSSRHCPISSSSFSIFNNDDELHLHPGSTDSLVNRNETRQCSDLLPASFANRMPTVCSEDTSNNFRSNDPASGSSSNLLNNPTVSPIQDVVRDGDGLRQGLDVNLYSPRIQSGTDNIETRNIDRRNGSREPVERNVLFSRTLSVGRLRDRVLRRSTLSGFDLCPHQQEREGSDAGQNGERQAREGDSRLFPSDNNAVNSPSTLGYPSSSMSNSLFGIQDDEVEHSRSREARYQDLLEHRSNFLERRRRIRSQVRALQRLGSRFENLSGHDRSCILSGQHRNGRCTCRINNRDGNLNDDTSARASISRIVMLAEALFEVLDEIHQQSVVLSSRPSVSSIGSVPAPTEVVESLPVKLYTKLHKHQEDAAQCYICLVEYENGDSVRVLPCHHEFHRTCIDKWLKEVHRVCPLCRRDICMSDSLPTVN</sequence>
<gene>
    <name evidence="1" type="ORF">L6164_027484</name>
</gene>
<dbReference type="Proteomes" id="UP000828941">
    <property type="component" value="Chromosome 11"/>
</dbReference>
<proteinExistence type="predicted"/>
<reference evidence="1 2" key="1">
    <citation type="journal article" date="2022" name="DNA Res.">
        <title>Chromosomal-level genome assembly of the orchid tree Bauhinia variegata (Leguminosae; Cercidoideae) supports the allotetraploid origin hypothesis of Bauhinia.</title>
        <authorList>
            <person name="Zhong Y."/>
            <person name="Chen Y."/>
            <person name="Zheng D."/>
            <person name="Pang J."/>
            <person name="Liu Y."/>
            <person name="Luo S."/>
            <person name="Meng S."/>
            <person name="Qian L."/>
            <person name="Wei D."/>
            <person name="Dai S."/>
            <person name="Zhou R."/>
        </authorList>
    </citation>
    <scope>NUCLEOTIDE SEQUENCE [LARGE SCALE GENOMIC DNA]</scope>
    <source>
        <strain evidence="1">BV-YZ2020</strain>
    </source>
</reference>
<evidence type="ECO:0000313" key="1">
    <source>
        <dbReference type="EMBL" id="KAI4314594.1"/>
    </source>
</evidence>
<name>A0ACB9LUK0_BAUVA</name>
<accession>A0ACB9LUK0</accession>
<comment type="caution">
    <text evidence="1">The sequence shown here is derived from an EMBL/GenBank/DDBJ whole genome shotgun (WGS) entry which is preliminary data.</text>
</comment>
<dbReference type="EMBL" id="CM039436">
    <property type="protein sequence ID" value="KAI4314594.1"/>
    <property type="molecule type" value="Genomic_DNA"/>
</dbReference>
<organism evidence="1 2">
    <name type="scientific">Bauhinia variegata</name>
    <name type="common">Purple orchid tree</name>
    <name type="synonym">Phanera variegata</name>
    <dbReference type="NCBI Taxonomy" id="167791"/>
    <lineage>
        <taxon>Eukaryota</taxon>
        <taxon>Viridiplantae</taxon>
        <taxon>Streptophyta</taxon>
        <taxon>Embryophyta</taxon>
        <taxon>Tracheophyta</taxon>
        <taxon>Spermatophyta</taxon>
        <taxon>Magnoliopsida</taxon>
        <taxon>eudicotyledons</taxon>
        <taxon>Gunneridae</taxon>
        <taxon>Pentapetalae</taxon>
        <taxon>rosids</taxon>
        <taxon>fabids</taxon>
        <taxon>Fabales</taxon>
        <taxon>Fabaceae</taxon>
        <taxon>Cercidoideae</taxon>
        <taxon>Cercideae</taxon>
        <taxon>Bauhiniinae</taxon>
        <taxon>Bauhinia</taxon>
    </lineage>
</organism>